<gene>
    <name evidence="1" type="ORF">HYPSUDRAFT_611421</name>
</gene>
<dbReference type="Proteomes" id="UP000054270">
    <property type="component" value="Unassembled WGS sequence"/>
</dbReference>
<name>A0A0D2PT74_HYPSF</name>
<dbReference type="AlphaFoldDB" id="A0A0D2PT74"/>
<sequence>MVILQASTITTMKAEARTKTMEMTLMRVGPTANLACHHSRMALERRPFLKIQEGRRTEMMLPHLHMFADLFADGVDVESLKAKLLQGVKTTAPWRKTLQLHPLSTPCSRFLDDIPEWTATDQNQYATSVVQARCEVASRGICFPSDMRLSPAGNILAVSSMGGWKNRVPYLHYYLPTEETGAGSINSNAIKVDLMSGLREMLIDDERRLLFASDWDRVRSYRCKEPNVPRDEPAGRALRVHTLSSKGYSGPLAGVWQRPEKEKLRSGTWILFKLTG</sequence>
<dbReference type="STRING" id="945553.A0A0D2PT74"/>
<evidence type="ECO:0000313" key="1">
    <source>
        <dbReference type="EMBL" id="KJA22930.1"/>
    </source>
</evidence>
<proteinExistence type="predicted"/>
<protein>
    <submittedName>
        <fullName evidence="1">Uncharacterized protein</fullName>
    </submittedName>
</protein>
<keyword evidence="2" id="KW-1185">Reference proteome</keyword>
<evidence type="ECO:0000313" key="2">
    <source>
        <dbReference type="Proteomes" id="UP000054270"/>
    </source>
</evidence>
<dbReference type="EMBL" id="KN817546">
    <property type="protein sequence ID" value="KJA22930.1"/>
    <property type="molecule type" value="Genomic_DNA"/>
</dbReference>
<reference evidence="2" key="1">
    <citation type="submission" date="2014-04" db="EMBL/GenBank/DDBJ databases">
        <title>Evolutionary Origins and Diversification of the Mycorrhizal Mutualists.</title>
        <authorList>
            <consortium name="DOE Joint Genome Institute"/>
            <consortium name="Mycorrhizal Genomics Consortium"/>
            <person name="Kohler A."/>
            <person name="Kuo A."/>
            <person name="Nagy L.G."/>
            <person name="Floudas D."/>
            <person name="Copeland A."/>
            <person name="Barry K.W."/>
            <person name="Cichocki N."/>
            <person name="Veneault-Fourrey C."/>
            <person name="LaButti K."/>
            <person name="Lindquist E.A."/>
            <person name="Lipzen A."/>
            <person name="Lundell T."/>
            <person name="Morin E."/>
            <person name="Murat C."/>
            <person name="Riley R."/>
            <person name="Ohm R."/>
            <person name="Sun H."/>
            <person name="Tunlid A."/>
            <person name="Henrissat B."/>
            <person name="Grigoriev I.V."/>
            <person name="Hibbett D.S."/>
            <person name="Martin F."/>
        </authorList>
    </citation>
    <scope>NUCLEOTIDE SEQUENCE [LARGE SCALE GENOMIC DNA]</scope>
    <source>
        <strain evidence="2">FD-334 SS-4</strain>
    </source>
</reference>
<accession>A0A0D2PT74</accession>
<organism evidence="1 2">
    <name type="scientific">Hypholoma sublateritium (strain FD-334 SS-4)</name>
    <dbReference type="NCBI Taxonomy" id="945553"/>
    <lineage>
        <taxon>Eukaryota</taxon>
        <taxon>Fungi</taxon>
        <taxon>Dikarya</taxon>
        <taxon>Basidiomycota</taxon>
        <taxon>Agaricomycotina</taxon>
        <taxon>Agaricomycetes</taxon>
        <taxon>Agaricomycetidae</taxon>
        <taxon>Agaricales</taxon>
        <taxon>Agaricineae</taxon>
        <taxon>Strophariaceae</taxon>
        <taxon>Hypholoma</taxon>
    </lineage>
</organism>
<dbReference type="OrthoDB" id="548949at2759"/>